<evidence type="ECO:0000313" key="2">
    <source>
        <dbReference type="Proteomes" id="UP001623290"/>
    </source>
</evidence>
<dbReference type="Proteomes" id="UP001623290">
    <property type="component" value="Plasmid unnamed1"/>
</dbReference>
<gene>
    <name evidence="1" type="primary">tssK</name>
    <name evidence="1" type="ORF">RPE78_14415</name>
</gene>
<dbReference type="PANTHER" id="PTHR35566:SF1">
    <property type="entry name" value="TYPE VI SECRETION SYSTEM BASEPLATE COMPONENT TSSK1"/>
    <property type="match status" value="1"/>
</dbReference>
<evidence type="ECO:0000313" key="1">
    <source>
        <dbReference type="EMBL" id="WRY35444.1"/>
    </source>
</evidence>
<dbReference type="InterPro" id="IPR010263">
    <property type="entry name" value="T6SS_TssK"/>
</dbReference>
<proteinExistence type="predicted"/>
<dbReference type="GO" id="GO:0016491">
    <property type="term" value="F:oxidoreductase activity"/>
    <property type="evidence" value="ECO:0007669"/>
    <property type="project" value="UniProtKB-KW"/>
</dbReference>
<keyword evidence="1" id="KW-0560">Oxidoreductase</keyword>
<dbReference type="PANTHER" id="PTHR35566">
    <property type="entry name" value="BLR3599 PROTEIN"/>
    <property type="match status" value="1"/>
</dbReference>
<name>A0ABZ1E618_9RHOB</name>
<accession>A0ABZ1E618</accession>
<dbReference type="Pfam" id="PF05936">
    <property type="entry name" value="T6SS_VasE"/>
    <property type="match status" value="1"/>
</dbReference>
<sequence>MSLFSKVAWKEGLFLQPHHLQQADRYHEYLTRARVGVLSPYPWGIATLRLDRDKAQLGQIGLTEVSGIMPDGTPFDAPGVSPLPLAVEVPEDGAGLDIWLTLPDAAINGQDIAPQAKDASTRYVLDSDTVVDNQSASRSEQVIEVAHPRLEIAIRKTPRPGYQNIRLGRVLELRDGIVTLDDRVPPSALRLPAHPAYDGYLSRVIGWIEAKLETLARYASDPTSGGGMQASDYLMLMVLNRELPVLRHLKSMANVHPERLYERLIALAGELTTFDQGDRHARDYGGYKHDLPNESFQPVVSDIQRLLARDVGRAVRLPLQEVRANSFAALVNDRSLFAQATFVLEVSSGLPLTQVQSQFPQLCKVGPSTQMKTIINNNLPGIGLVHLPNPPRQIRVVSTNVYFLLDKSTQLWREFSTAPAIGMHFAGNWPDLKLELWAVPESA</sequence>
<keyword evidence="1" id="KW-0614">Plasmid</keyword>
<dbReference type="RefSeq" id="WP_330647216.1">
    <property type="nucleotide sequence ID" value="NZ_CP135444.1"/>
</dbReference>
<organism evidence="1 2">
    <name type="scientific">Thioclava litoralis</name>
    <dbReference type="NCBI Taxonomy" id="3076557"/>
    <lineage>
        <taxon>Bacteria</taxon>
        <taxon>Pseudomonadati</taxon>
        <taxon>Pseudomonadota</taxon>
        <taxon>Alphaproteobacteria</taxon>
        <taxon>Rhodobacterales</taxon>
        <taxon>Paracoccaceae</taxon>
        <taxon>Thioclava</taxon>
    </lineage>
</organism>
<reference evidence="1 2" key="1">
    <citation type="submission" date="2023-09" db="EMBL/GenBank/DDBJ databases">
        <title>Thioclava shenzhenensis sp. nov., a multidrug resistant bacteria-antagonizing species isolated from coastal seawater.</title>
        <authorList>
            <person name="Long M."/>
        </authorList>
    </citation>
    <scope>NUCLEOTIDE SEQUENCE [LARGE SCALE GENOMIC DNA]</scope>
    <source>
        <strain evidence="1 2">FTW29</strain>
        <plasmid evidence="1 2">unnamed1</plasmid>
    </source>
</reference>
<dbReference type="EMBL" id="CP135444">
    <property type="protein sequence ID" value="WRY35444.1"/>
    <property type="molecule type" value="Genomic_DNA"/>
</dbReference>
<keyword evidence="2" id="KW-1185">Reference proteome</keyword>
<protein>
    <submittedName>
        <fullName evidence="1">Type VI secretion system baseplate subunit TssK</fullName>
    </submittedName>
</protein>
<dbReference type="NCBIfam" id="TIGR03353">
    <property type="entry name" value="VI_chp_4"/>
    <property type="match status" value="1"/>
</dbReference>
<geneLocation type="plasmid" evidence="1 2">
    <name>unnamed1</name>
</geneLocation>